<dbReference type="Proteomes" id="UP000308707">
    <property type="component" value="Unassembled WGS sequence"/>
</dbReference>
<organism evidence="1 2">
    <name type="scientific">Luteimonas gilva</name>
    <dbReference type="NCBI Taxonomy" id="2572684"/>
    <lineage>
        <taxon>Bacteria</taxon>
        <taxon>Pseudomonadati</taxon>
        <taxon>Pseudomonadota</taxon>
        <taxon>Gammaproteobacteria</taxon>
        <taxon>Lysobacterales</taxon>
        <taxon>Lysobacteraceae</taxon>
        <taxon>Luteimonas</taxon>
    </lineage>
</organism>
<dbReference type="RefSeq" id="WP_137266624.1">
    <property type="nucleotide sequence ID" value="NZ_SZUA01000002.1"/>
</dbReference>
<proteinExistence type="predicted"/>
<dbReference type="EMBL" id="SZUA01000002">
    <property type="protein sequence ID" value="TKR30194.1"/>
    <property type="molecule type" value="Genomic_DNA"/>
</dbReference>
<dbReference type="OrthoDB" id="5966759at2"/>
<protein>
    <submittedName>
        <fullName evidence="1">Uncharacterized protein</fullName>
    </submittedName>
</protein>
<evidence type="ECO:0000313" key="1">
    <source>
        <dbReference type="EMBL" id="TKR30194.1"/>
    </source>
</evidence>
<gene>
    <name evidence="1" type="ORF">FCE95_08615</name>
</gene>
<accession>A0A4U5JL44</accession>
<reference evidence="1 2" key="1">
    <citation type="submission" date="2019-04" db="EMBL/GenBank/DDBJ databases">
        <title>Reference strain of H23.</title>
        <authorList>
            <person name="Luo X."/>
        </authorList>
    </citation>
    <scope>NUCLEOTIDE SEQUENCE [LARGE SCALE GENOMIC DNA]</scope>
    <source>
        <strain evidence="1 2">H23</strain>
    </source>
</reference>
<name>A0A4U5JL44_9GAMM</name>
<sequence>MRMNTGAHLHGRASRLAAAGGDWAEHEEHYLLAFRDAPYYSSGRTWVDYAPAYRYGYEHYVRHPGRHFEDVEAQLESDWETGRAASRLAWAEARGAIRDIWRRLELNAPGDIGARPAQNRRR</sequence>
<dbReference type="AlphaFoldDB" id="A0A4U5JL44"/>
<keyword evidence="2" id="KW-1185">Reference proteome</keyword>
<comment type="caution">
    <text evidence="1">The sequence shown here is derived from an EMBL/GenBank/DDBJ whole genome shotgun (WGS) entry which is preliminary data.</text>
</comment>
<evidence type="ECO:0000313" key="2">
    <source>
        <dbReference type="Proteomes" id="UP000308707"/>
    </source>
</evidence>